<comment type="caution">
    <text evidence="2">The sequence shown here is derived from an EMBL/GenBank/DDBJ whole genome shotgun (WGS) entry which is preliminary data.</text>
</comment>
<sequence>MIGNAAMRTARFFFYFLAVFGTMLYWQSDNTFCLEKGRYAFIAPCAALSLLCATLDLIAFALLGNGQHPLPKKRLFRWNWLPAIVSAGIVGLGALALPIIMYGSYGIFGMRCLITEGYGMVFEILFIPLLGVLTFACNLLEPLLRKKLAKG</sequence>
<dbReference type="EMBL" id="SDMK01000001">
    <property type="protein sequence ID" value="RXS97246.1"/>
    <property type="molecule type" value="Genomic_DNA"/>
</dbReference>
<name>A0A4Q1SI40_9BACT</name>
<gene>
    <name evidence="2" type="ORF">ESZ00_04860</name>
</gene>
<keyword evidence="1" id="KW-0472">Membrane</keyword>
<evidence type="ECO:0000313" key="3">
    <source>
        <dbReference type="Proteomes" id="UP000290253"/>
    </source>
</evidence>
<dbReference type="AlphaFoldDB" id="A0A4Q1SI40"/>
<evidence type="ECO:0000313" key="2">
    <source>
        <dbReference type="EMBL" id="RXS97246.1"/>
    </source>
</evidence>
<feature type="transmembrane region" description="Helical" evidence="1">
    <location>
        <begin position="84"/>
        <end position="108"/>
    </location>
</feature>
<evidence type="ECO:0000256" key="1">
    <source>
        <dbReference type="SAM" id="Phobius"/>
    </source>
</evidence>
<dbReference type="RefSeq" id="WP_129207025.1">
    <property type="nucleotide sequence ID" value="NZ_BMGU01000001.1"/>
</dbReference>
<protein>
    <submittedName>
        <fullName evidence="2">Uncharacterized protein</fullName>
    </submittedName>
</protein>
<keyword evidence="3" id="KW-1185">Reference proteome</keyword>
<reference evidence="2 3" key="1">
    <citation type="journal article" date="2016" name="Int. J. Syst. Evol. Microbiol.">
        <title>Acidipila dinghuensis sp. nov., an acidobacterium isolated from forest soil.</title>
        <authorList>
            <person name="Jiang Y.W."/>
            <person name="Wang J."/>
            <person name="Chen M.H."/>
            <person name="Lv Y.Y."/>
            <person name="Qiu L.H."/>
        </authorList>
    </citation>
    <scope>NUCLEOTIDE SEQUENCE [LARGE SCALE GENOMIC DNA]</scope>
    <source>
        <strain evidence="2 3">DHOF10</strain>
    </source>
</reference>
<accession>A0A4Q1SI40</accession>
<feature type="transmembrane region" description="Helical" evidence="1">
    <location>
        <begin position="120"/>
        <end position="140"/>
    </location>
</feature>
<feature type="transmembrane region" description="Helical" evidence="1">
    <location>
        <begin position="40"/>
        <end position="63"/>
    </location>
</feature>
<organism evidence="2 3">
    <name type="scientific">Silvibacterium dinghuense</name>
    <dbReference type="NCBI Taxonomy" id="1560006"/>
    <lineage>
        <taxon>Bacteria</taxon>
        <taxon>Pseudomonadati</taxon>
        <taxon>Acidobacteriota</taxon>
        <taxon>Terriglobia</taxon>
        <taxon>Terriglobales</taxon>
        <taxon>Acidobacteriaceae</taxon>
        <taxon>Silvibacterium</taxon>
    </lineage>
</organism>
<proteinExistence type="predicted"/>
<feature type="transmembrane region" description="Helical" evidence="1">
    <location>
        <begin position="12"/>
        <end position="28"/>
    </location>
</feature>
<keyword evidence="1" id="KW-0812">Transmembrane</keyword>
<dbReference type="Proteomes" id="UP000290253">
    <property type="component" value="Unassembled WGS sequence"/>
</dbReference>
<keyword evidence="1" id="KW-1133">Transmembrane helix</keyword>